<comment type="caution">
    <text evidence="1">The sequence shown here is derived from an EMBL/GenBank/DDBJ whole genome shotgun (WGS) entry which is preliminary data.</text>
</comment>
<accession>A0A4V6AUI5</accession>
<gene>
    <name evidence="1" type="ORF">E4U91_35785</name>
</gene>
<dbReference type="AlphaFoldDB" id="A0A4V6AUI5"/>
<organism evidence="1 2">
    <name type="scientific">Streptomyces lasalocidi</name>
    <name type="common">Streptomyces lasaliensis</name>
    <dbReference type="NCBI Taxonomy" id="324833"/>
    <lineage>
        <taxon>Bacteria</taxon>
        <taxon>Bacillati</taxon>
        <taxon>Actinomycetota</taxon>
        <taxon>Actinomycetes</taxon>
        <taxon>Kitasatosporales</taxon>
        <taxon>Streptomycetaceae</taxon>
        <taxon>Streptomyces</taxon>
    </lineage>
</organism>
<evidence type="ECO:0000313" key="1">
    <source>
        <dbReference type="EMBL" id="TKS96132.1"/>
    </source>
</evidence>
<dbReference type="Proteomes" id="UP000305929">
    <property type="component" value="Unassembled WGS sequence"/>
</dbReference>
<keyword evidence="2" id="KW-1185">Reference proteome</keyword>
<name>A0A4V6AUI5_STRLS</name>
<reference evidence="1 2" key="1">
    <citation type="submission" date="2019-04" db="EMBL/GenBank/DDBJ databases">
        <title>Streptomyces lasaliensis sp. nov., an Actinomycete isolated from soil which produces the polyether antibiotic lasalocid.</title>
        <authorList>
            <person name="Erwin G."/>
            <person name="Haber C."/>
        </authorList>
    </citation>
    <scope>NUCLEOTIDE SEQUENCE [LARGE SCALE GENOMIC DNA]</scope>
    <source>
        <strain evidence="1 2">X-537</strain>
    </source>
</reference>
<proteinExistence type="predicted"/>
<sequence length="80" mass="8648">MSVVAGRMTRMTTPAAVIMDAAAYAQAVEDAVKASAAYYGAWIRRWLRCGTCCRLLATGGYGVCTDCLRRDAADVRPLRT</sequence>
<dbReference type="EMBL" id="SZNQ01000003">
    <property type="protein sequence ID" value="TKS96132.1"/>
    <property type="molecule type" value="Genomic_DNA"/>
</dbReference>
<protein>
    <submittedName>
        <fullName evidence="1">Uncharacterized protein</fullName>
    </submittedName>
</protein>
<evidence type="ECO:0000313" key="2">
    <source>
        <dbReference type="Proteomes" id="UP000305929"/>
    </source>
</evidence>